<sequence>MIAQADGILIDWDGCIALANRPQAKALAFLARHRERIAIVSNNSTHLPEDFARIMARAGVPIPPERIILAGMEAIRHAATLGGRAMLLASQRLRAEALSLGLTLSRGETDLVVLLRDTRFTYAKLERATNALRNGARLILANDDLNHPGPHGRIVPETGALLAALEAAVRPAEIATDRIGKPAATLFCRAFDALAVDPRRSVMIGDNPDTDIAGAAALGMDAVLVGPRSGIGLGDLLD</sequence>
<dbReference type="Proteomes" id="UP000244162">
    <property type="component" value="Unassembled WGS sequence"/>
</dbReference>
<evidence type="ECO:0000313" key="2">
    <source>
        <dbReference type="Proteomes" id="UP000244162"/>
    </source>
</evidence>
<keyword evidence="2" id="KW-1185">Reference proteome</keyword>
<evidence type="ECO:0000313" key="1">
    <source>
        <dbReference type="EMBL" id="PTQ08862.1"/>
    </source>
</evidence>
<proteinExistence type="predicted"/>
<dbReference type="Pfam" id="PF13242">
    <property type="entry name" value="Hydrolase_like"/>
    <property type="match status" value="1"/>
</dbReference>
<dbReference type="InterPro" id="IPR036412">
    <property type="entry name" value="HAD-like_sf"/>
</dbReference>
<dbReference type="Gene3D" id="3.40.50.1000">
    <property type="entry name" value="HAD superfamily/HAD-like"/>
    <property type="match status" value="2"/>
</dbReference>
<dbReference type="GO" id="GO:0005737">
    <property type="term" value="C:cytoplasm"/>
    <property type="evidence" value="ECO:0007669"/>
    <property type="project" value="TreeGrafter"/>
</dbReference>
<dbReference type="Pfam" id="PF13344">
    <property type="entry name" value="Hydrolase_6"/>
    <property type="match status" value="1"/>
</dbReference>
<name>A0A2T5FV66_9SPHN</name>
<accession>A0A2T5FV66</accession>
<dbReference type="AlphaFoldDB" id="A0A2T5FV66"/>
<dbReference type="SUPFAM" id="SSF56784">
    <property type="entry name" value="HAD-like"/>
    <property type="match status" value="1"/>
</dbReference>
<dbReference type="PANTHER" id="PTHR19288">
    <property type="entry name" value="4-NITROPHENYLPHOSPHATASE-RELATED"/>
    <property type="match status" value="1"/>
</dbReference>
<gene>
    <name evidence="1" type="ORF">CLG96_14865</name>
</gene>
<dbReference type="PANTHER" id="PTHR19288:SF46">
    <property type="entry name" value="HALOACID DEHALOGENASE-LIKE HYDROLASE DOMAIN-CONTAINING PROTEIN 2"/>
    <property type="match status" value="1"/>
</dbReference>
<organism evidence="1 2">
    <name type="scientific">Sphingomonas oleivorans</name>
    <dbReference type="NCBI Taxonomy" id="1735121"/>
    <lineage>
        <taxon>Bacteria</taxon>
        <taxon>Pseudomonadati</taxon>
        <taxon>Pseudomonadota</taxon>
        <taxon>Alphaproteobacteria</taxon>
        <taxon>Sphingomonadales</taxon>
        <taxon>Sphingomonadaceae</taxon>
        <taxon>Sphingomonas</taxon>
    </lineage>
</organism>
<reference evidence="1 2" key="1">
    <citation type="submission" date="2017-09" db="EMBL/GenBank/DDBJ databases">
        <title>Sphingomonas panjinensis sp.nov., isolated from oil-contaminated soil.</title>
        <authorList>
            <person name="Wang L."/>
            <person name="Chen L."/>
        </authorList>
    </citation>
    <scope>NUCLEOTIDE SEQUENCE [LARGE SCALE GENOMIC DNA]</scope>
    <source>
        <strain evidence="1 2">FW-11</strain>
    </source>
</reference>
<dbReference type="GO" id="GO:0016791">
    <property type="term" value="F:phosphatase activity"/>
    <property type="evidence" value="ECO:0007669"/>
    <property type="project" value="TreeGrafter"/>
</dbReference>
<dbReference type="InterPro" id="IPR023214">
    <property type="entry name" value="HAD_sf"/>
</dbReference>
<keyword evidence="1" id="KW-0378">Hydrolase</keyword>
<comment type="caution">
    <text evidence="1">The sequence shown here is derived from an EMBL/GenBank/DDBJ whole genome shotgun (WGS) entry which is preliminary data.</text>
</comment>
<protein>
    <submittedName>
        <fullName evidence="1">HAD family hydrolase</fullName>
    </submittedName>
</protein>
<dbReference type="EMBL" id="NWBU01000014">
    <property type="protein sequence ID" value="PTQ08862.1"/>
    <property type="molecule type" value="Genomic_DNA"/>
</dbReference>
<dbReference type="OrthoDB" id="148966at2"/>
<dbReference type="InterPro" id="IPR006357">
    <property type="entry name" value="HAD-SF_hydro_IIA"/>
</dbReference>